<sequence length="73" mass="8524">MSHHVYDMYYIDVPTENIFESFVDNTSTPVTLTNSTYSQQFNDQSDTNTPIDLTPLIPSLNNPWRPDEVFRPR</sequence>
<name>A0A9N9B3Z2_9GLOM</name>
<dbReference type="EMBL" id="CAJVPQ010001463">
    <property type="protein sequence ID" value="CAG8554199.1"/>
    <property type="molecule type" value="Genomic_DNA"/>
</dbReference>
<comment type="caution">
    <text evidence="1">The sequence shown here is derived from an EMBL/GenBank/DDBJ whole genome shotgun (WGS) entry which is preliminary data.</text>
</comment>
<proteinExistence type="predicted"/>
<keyword evidence="2" id="KW-1185">Reference proteome</keyword>
<accession>A0A9N9B3Z2</accession>
<organism evidence="1 2">
    <name type="scientific">Funneliformis caledonium</name>
    <dbReference type="NCBI Taxonomy" id="1117310"/>
    <lineage>
        <taxon>Eukaryota</taxon>
        <taxon>Fungi</taxon>
        <taxon>Fungi incertae sedis</taxon>
        <taxon>Mucoromycota</taxon>
        <taxon>Glomeromycotina</taxon>
        <taxon>Glomeromycetes</taxon>
        <taxon>Glomerales</taxon>
        <taxon>Glomeraceae</taxon>
        <taxon>Funneliformis</taxon>
    </lineage>
</organism>
<evidence type="ECO:0000313" key="2">
    <source>
        <dbReference type="Proteomes" id="UP000789570"/>
    </source>
</evidence>
<reference evidence="1" key="1">
    <citation type="submission" date="2021-06" db="EMBL/GenBank/DDBJ databases">
        <authorList>
            <person name="Kallberg Y."/>
            <person name="Tangrot J."/>
            <person name="Rosling A."/>
        </authorList>
    </citation>
    <scope>NUCLEOTIDE SEQUENCE</scope>
    <source>
        <strain evidence="1">UK204</strain>
    </source>
</reference>
<dbReference type="Proteomes" id="UP000789570">
    <property type="component" value="Unassembled WGS sequence"/>
</dbReference>
<evidence type="ECO:0000313" key="1">
    <source>
        <dbReference type="EMBL" id="CAG8554199.1"/>
    </source>
</evidence>
<dbReference type="AlphaFoldDB" id="A0A9N9B3Z2"/>
<protein>
    <submittedName>
        <fullName evidence="1">2310_t:CDS:1</fullName>
    </submittedName>
</protein>
<gene>
    <name evidence="1" type="ORF">FCALED_LOCUS6273</name>
</gene>